<dbReference type="Pfam" id="PF18573">
    <property type="entry name" value="BclA_C"/>
    <property type="match status" value="1"/>
</dbReference>
<dbReference type="Proteomes" id="UP000659344">
    <property type="component" value="Unassembled WGS sequence"/>
</dbReference>
<evidence type="ECO:0000313" key="3">
    <source>
        <dbReference type="Proteomes" id="UP000659344"/>
    </source>
</evidence>
<feature type="domain" description="BclA C-terminal" evidence="1">
    <location>
        <begin position="28"/>
        <end position="133"/>
    </location>
</feature>
<dbReference type="Gene3D" id="2.60.120.40">
    <property type="match status" value="1"/>
</dbReference>
<gene>
    <name evidence="2" type="ORF">GCM10008013_45610</name>
</gene>
<dbReference type="InterPro" id="IPR008983">
    <property type="entry name" value="Tumour_necrosis_fac-like_dom"/>
</dbReference>
<dbReference type="EMBL" id="BMFT01000005">
    <property type="protein sequence ID" value="GGH37905.1"/>
    <property type="molecule type" value="Genomic_DNA"/>
</dbReference>
<evidence type="ECO:0000259" key="1">
    <source>
        <dbReference type="Pfam" id="PF18573"/>
    </source>
</evidence>
<protein>
    <recommendedName>
        <fullName evidence="1">BclA C-terminal domain-containing protein</fullName>
    </recommendedName>
</protein>
<proteinExistence type="predicted"/>
<dbReference type="InterPro" id="IPR041415">
    <property type="entry name" value="BclA_C"/>
</dbReference>
<reference evidence="3" key="1">
    <citation type="journal article" date="2019" name="Int. J. Syst. Evol. Microbiol.">
        <title>The Global Catalogue of Microorganisms (GCM) 10K type strain sequencing project: providing services to taxonomists for standard genome sequencing and annotation.</title>
        <authorList>
            <consortium name="The Broad Institute Genomics Platform"/>
            <consortium name="The Broad Institute Genome Sequencing Center for Infectious Disease"/>
            <person name="Wu L."/>
            <person name="Ma J."/>
        </authorList>
    </citation>
    <scope>NUCLEOTIDE SEQUENCE [LARGE SCALE GENOMIC DNA]</scope>
    <source>
        <strain evidence="3">CGMCC 1.12769</strain>
    </source>
</reference>
<accession>A0ABQ1YU89</accession>
<organism evidence="2 3">
    <name type="scientific">Paenibacillus segetis</name>
    <dbReference type="NCBI Taxonomy" id="1325360"/>
    <lineage>
        <taxon>Bacteria</taxon>
        <taxon>Bacillati</taxon>
        <taxon>Bacillota</taxon>
        <taxon>Bacilli</taxon>
        <taxon>Bacillales</taxon>
        <taxon>Paenibacillaceae</taxon>
        <taxon>Paenibacillus</taxon>
    </lineage>
</organism>
<evidence type="ECO:0000313" key="2">
    <source>
        <dbReference type="EMBL" id="GGH37905.1"/>
    </source>
</evidence>
<sequence>MTGPTGPESLVYGLTQFGYIYNLEARIVGIEVDVIFDTNGILTSGITHVPGTTRIEVTNQGSYEVVFLVSCVEPSQFALFINDILVPGSVYGSGIGTQLINGQSIIALTAGDFITLRNHSSAAPVTLQTQAGGSQNSVNTFVVIKKIA</sequence>
<name>A0ABQ1YU89_9BACL</name>
<comment type="caution">
    <text evidence="2">The sequence shown here is derived from an EMBL/GenBank/DDBJ whole genome shotgun (WGS) entry which is preliminary data.</text>
</comment>
<keyword evidence="3" id="KW-1185">Reference proteome</keyword>
<dbReference type="RefSeq" id="WP_229753711.1">
    <property type="nucleotide sequence ID" value="NZ_BMFT01000005.1"/>
</dbReference>